<accession>A0A170PQR0</accession>
<dbReference type="SFLD" id="SFLDG01065">
    <property type="entry name" value="anaerobic_coproporphyrinogen-I"/>
    <property type="match status" value="1"/>
</dbReference>
<organism evidence="9">
    <name type="scientific">hydrothermal vent metagenome</name>
    <dbReference type="NCBI Taxonomy" id="652676"/>
    <lineage>
        <taxon>unclassified sequences</taxon>
        <taxon>metagenomes</taxon>
        <taxon>ecological metagenomes</taxon>
    </lineage>
</organism>
<gene>
    <name evidence="9" type="ORF">MGWOODY_XGa134</name>
</gene>
<sequence length="389" mass="42816">MGAPDKTLVLPPLSLYVHFPWCETKCPYCDFNSHALREALPEEDYCHVLLHDLKAISHYAQGRQLASVFFGGGTPSLFSARVIAQVLEHADKQIGLQENVEITLEANPGSADVTRFSDYHSAGVTRLSLGVQSFSDTQLLALGRIHNSLQALQAVDMAAQAGFAHVNIDLMHGLPEQSIELAAQDIDTAISLEPNHLSLYQLTLEPNTQFAAQPPTLPDETTCWQIRNLFEETAASAGYEQYEVSAFARPGGHCSHNLNYWSFGDYLGIGAGAHGKVTSSNGIGRYAHEKHPRRYMAMVKANQSGRNLKLASAEEIAFEFLLNALRLKNGFRLIDFSQRTGLSAECILDTVKNAANRGLLNISNNRVRATDLGYRFLDDVIALFLPETD</sequence>
<proteinExistence type="inferred from homology"/>
<dbReference type="Pfam" id="PF06969">
    <property type="entry name" value="HemN_C"/>
    <property type="match status" value="1"/>
</dbReference>
<keyword evidence="6" id="KW-0411">Iron-sulfur</keyword>
<dbReference type="SUPFAM" id="SSF102114">
    <property type="entry name" value="Radical SAM enzymes"/>
    <property type="match status" value="1"/>
</dbReference>
<dbReference type="Pfam" id="PF04055">
    <property type="entry name" value="Radical_SAM"/>
    <property type="match status" value="1"/>
</dbReference>
<dbReference type="SFLD" id="SFLDF00288">
    <property type="entry name" value="HemN-like__clustered_with_nucl"/>
    <property type="match status" value="1"/>
</dbReference>
<dbReference type="GO" id="GO:0051539">
    <property type="term" value="F:4 iron, 4 sulfur cluster binding"/>
    <property type="evidence" value="ECO:0007669"/>
    <property type="project" value="InterPro"/>
</dbReference>
<dbReference type="SFLD" id="SFLDS00029">
    <property type="entry name" value="Radical_SAM"/>
    <property type="match status" value="1"/>
</dbReference>
<keyword evidence="3" id="KW-0949">S-adenosyl-L-methionine</keyword>
<evidence type="ECO:0000256" key="7">
    <source>
        <dbReference type="ARBA" id="ARBA00023186"/>
    </source>
</evidence>
<keyword evidence="7" id="KW-0143">Chaperone</keyword>
<dbReference type="GO" id="GO:0005737">
    <property type="term" value="C:cytoplasm"/>
    <property type="evidence" value="ECO:0007669"/>
    <property type="project" value="InterPro"/>
</dbReference>
<dbReference type="SFLD" id="SFLDF00562">
    <property type="entry name" value="HemN-like__clustered_with_heat"/>
    <property type="match status" value="1"/>
</dbReference>
<keyword evidence="2" id="KW-0349">Heme</keyword>
<dbReference type="PROSITE" id="PS51918">
    <property type="entry name" value="RADICAL_SAM"/>
    <property type="match status" value="1"/>
</dbReference>
<feature type="domain" description="Radical SAM core" evidence="8">
    <location>
        <begin position="7"/>
        <end position="240"/>
    </location>
</feature>
<dbReference type="InterPro" id="IPR010723">
    <property type="entry name" value="HemN_C"/>
</dbReference>
<evidence type="ECO:0000256" key="2">
    <source>
        <dbReference type="ARBA" id="ARBA00022617"/>
    </source>
</evidence>
<evidence type="ECO:0000256" key="4">
    <source>
        <dbReference type="ARBA" id="ARBA00022723"/>
    </source>
</evidence>
<protein>
    <submittedName>
        <fullName evidence="9">Radical SAM family enzyme, similar to coproporphyrinogen III oxidase, oxygen-independent,clustered with nucleoside-triphosphatase RdgB</fullName>
    </submittedName>
</protein>
<evidence type="ECO:0000259" key="8">
    <source>
        <dbReference type="PROSITE" id="PS51918"/>
    </source>
</evidence>
<dbReference type="NCBIfam" id="TIGR00539">
    <property type="entry name" value="hemN_rel"/>
    <property type="match status" value="1"/>
</dbReference>
<dbReference type="GO" id="GO:0004109">
    <property type="term" value="F:coproporphyrinogen oxidase activity"/>
    <property type="evidence" value="ECO:0007669"/>
    <property type="project" value="InterPro"/>
</dbReference>
<dbReference type="AlphaFoldDB" id="A0A170PQR0"/>
<dbReference type="InterPro" id="IPR013785">
    <property type="entry name" value="Aldolase_TIM"/>
</dbReference>
<dbReference type="InterPro" id="IPR006638">
    <property type="entry name" value="Elp3/MiaA/NifB-like_rSAM"/>
</dbReference>
<dbReference type="EMBL" id="CZRL01000032">
    <property type="protein sequence ID" value="CUS50570.1"/>
    <property type="molecule type" value="Genomic_DNA"/>
</dbReference>
<keyword evidence="4" id="KW-0479">Metal-binding</keyword>
<dbReference type="InterPro" id="IPR034505">
    <property type="entry name" value="Coproporphyrinogen-III_oxidase"/>
</dbReference>
<dbReference type="PANTHER" id="PTHR13932:SF5">
    <property type="entry name" value="RADICAL S-ADENOSYL METHIONINE DOMAIN-CONTAINING PROTEIN 1, MITOCHONDRIAL"/>
    <property type="match status" value="1"/>
</dbReference>
<evidence type="ECO:0000256" key="3">
    <source>
        <dbReference type="ARBA" id="ARBA00022691"/>
    </source>
</evidence>
<evidence type="ECO:0000256" key="1">
    <source>
        <dbReference type="ARBA" id="ARBA00006100"/>
    </source>
</evidence>
<evidence type="ECO:0000313" key="9">
    <source>
        <dbReference type="EMBL" id="CUS50570.1"/>
    </source>
</evidence>
<name>A0A170PQR0_9ZZZZ</name>
<evidence type="ECO:0000256" key="5">
    <source>
        <dbReference type="ARBA" id="ARBA00023004"/>
    </source>
</evidence>
<keyword evidence="5" id="KW-0408">Iron</keyword>
<evidence type="ECO:0000256" key="6">
    <source>
        <dbReference type="ARBA" id="ARBA00023014"/>
    </source>
</evidence>
<dbReference type="GO" id="GO:0006779">
    <property type="term" value="P:porphyrin-containing compound biosynthetic process"/>
    <property type="evidence" value="ECO:0007669"/>
    <property type="project" value="InterPro"/>
</dbReference>
<dbReference type="GO" id="GO:0046872">
    <property type="term" value="F:metal ion binding"/>
    <property type="evidence" value="ECO:0007669"/>
    <property type="project" value="UniProtKB-KW"/>
</dbReference>
<reference evidence="9" key="1">
    <citation type="submission" date="2015-10" db="EMBL/GenBank/DDBJ databases">
        <authorList>
            <person name="Gilbert D.G."/>
        </authorList>
    </citation>
    <scope>NUCLEOTIDE SEQUENCE</scope>
</reference>
<comment type="similarity">
    <text evidence="1">Belongs to the anaerobic coproporphyrinogen-III oxidase family. HemW subfamily.</text>
</comment>
<dbReference type="InterPro" id="IPR007197">
    <property type="entry name" value="rSAM"/>
</dbReference>
<dbReference type="PANTHER" id="PTHR13932">
    <property type="entry name" value="COPROPORPHYRINIGEN III OXIDASE"/>
    <property type="match status" value="1"/>
</dbReference>
<dbReference type="Gene3D" id="3.20.20.70">
    <property type="entry name" value="Aldolase class I"/>
    <property type="match status" value="1"/>
</dbReference>
<dbReference type="CDD" id="cd01335">
    <property type="entry name" value="Radical_SAM"/>
    <property type="match status" value="1"/>
</dbReference>
<dbReference type="InterPro" id="IPR004559">
    <property type="entry name" value="HemW-like"/>
</dbReference>
<dbReference type="SMART" id="SM00729">
    <property type="entry name" value="Elp3"/>
    <property type="match status" value="1"/>
</dbReference>
<dbReference type="InterPro" id="IPR058240">
    <property type="entry name" value="rSAM_sf"/>
</dbReference>